<dbReference type="EMBL" id="CAJNOK010009910">
    <property type="protein sequence ID" value="CAF1101534.1"/>
    <property type="molecule type" value="Genomic_DNA"/>
</dbReference>
<keyword evidence="1" id="KW-0472">Membrane</keyword>
<keyword evidence="1" id="KW-0812">Transmembrane</keyword>
<accession>A0A8S2KNU3</accession>
<evidence type="ECO:0008006" key="5">
    <source>
        <dbReference type="Google" id="ProtNLM"/>
    </source>
</evidence>
<evidence type="ECO:0000313" key="3">
    <source>
        <dbReference type="EMBL" id="CAF3862835.1"/>
    </source>
</evidence>
<organism evidence="3 4">
    <name type="scientific">Didymodactylos carnosus</name>
    <dbReference type="NCBI Taxonomy" id="1234261"/>
    <lineage>
        <taxon>Eukaryota</taxon>
        <taxon>Metazoa</taxon>
        <taxon>Spiralia</taxon>
        <taxon>Gnathifera</taxon>
        <taxon>Rotifera</taxon>
        <taxon>Eurotatoria</taxon>
        <taxon>Bdelloidea</taxon>
        <taxon>Philodinida</taxon>
        <taxon>Philodinidae</taxon>
        <taxon>Didymodactylos</taxon>
    </lineage>
</organism>
<protein>
    <recommendedName>
        <fullName evidence="5">Exostosin GT47 domain-containing protein</fullName>
    </recommendedName>
</protein>
<dbReference type="EMBL" id="CAJOBA010009927">
    <property type="protein sequence ID" value="CAF3862835.1"/>
    <property type="molecule type" value="Genomic_DNA"/>
</dbReference>
<evidence type="ECO:0000313" key="2">
    <source>
        <dbReference type="EMBL" id="CAF1101534.1"/>
    </source>
</evidence>
<evidence type="ECO:0000313" key="4">
    <source>
        <dbReference type="Proteomes" id="UP000682733"/>
    </source>
</evidence>
<evidence type="ECO:0000256" key="1">
    <source>
        <dbReference type="SAM" id="Phobius"/>
    </source>
</evidence>
<dbReference type="Proteomes" id="UP000682733">
    <property type="component" value="Unassembled WGS sequence"/>
</dbReference>
<proteinExistence type="predicted"/>
<name>A0A8S2KNU3_9BILA</name>
<comment type="caution">
    <text evidence="3">The sequence shown here is derived from an EMBL/GenBank/DDBJ whole genome shotgun (WGS) entry which is preliminary data.</text>
</comment>
<feature type="transmembrane region" description="Helical" evidence="1">
    <location>
        <begin position="29"/>
        <end position="50"/>
    </location>
</feature>
<gene>
    <name evidence="2" type="ORF">OVA965_LOCUS19317</name>
    <name evidence="3" type="ORF">TMI583_LOCUS19328</name>
</gene>
<keyword evidence="1" id="KW-1133">Transmembrane helix</keyword>
<reference evidence="3" key="1">
    <citation type="submission" date="2021-02" db="EMBL/GenBank/DDBJ databases">
        <authorList>
            <person name="Nowell W R."/>
        </authorList>
    </citation>
    <scope>NUCLEOTIDE SEQUENCE</scope>
</reference>
<dbReference type="Proteomes" id="UP000677228">
    <property type="component" value="Unassembled WGS sequence"/>
</dbReference>
<sequence length="445" mass="53045">MFYPHPPIHFLQVMNIKYIYCQKRTLRICFYYFLYFIIVIILFSIFYTIIDLLNNYGIIHDCTTLCHWKMERTKDDIMFIDLRANYIESAHNYPEYVCPQNFRNMAEWIYGWPEQFKEKIHSLTNVDQVAPCLPDGSIIYVRVWVIDEFFDKIYPKLINKFVLITGEGDLSVPKSKHLKYIQNNDSKIIHWFGQNGMILSDPNIRFTHIPIGINCYEMANGIQELYNQIQANSISKMFESTSSVSNDIDEPLSYVLPFDVSLKNERKMVKKLVLLNFDVNTDQTGLRKKIWNIVCNQKISNNWLNFSTCINKGSGVQITQIPQIYKRNRQYPLWLSPRGNGLDCHRTWEALYLDIIPIVMNSTLISLYQDLPIIIIDDWTIVTEQFLTDKLSTIIANKKRTNIYKWEKLRNAYWRRLIFSYSRHRFEDNSKTNICWHIKKKWFVF</sequence>
<dbReference type="AlphaFoldDB" id="A0A8S2KNU3"/>